<proteinExistence type="predicted"/>
<evidence type="ECO:0000313" key="1">
    <source>
        <dbReference type="EMBL" id="KAK9867337.1"/>
    </source>
</evidence>
<name>A0AAW1TEF1_9CHLO</name>
<sequence length="80" mass="8964">MALSYQTLQDQNQALKRSNMLLAEHSCCSSPQCTHAASRRRRSCKLLWQSAALSIAEMGPTHEKTASSNVKIYNQLLGLW</sequence>
<protein>
    <submittedName>
        <fullName evidence="1">Uncharacterized protein</fullName>
    </submittedName>
</protein>
<dbReference type="AlphaFoldDB" id="A0AAW1TEF1"/>
<accession>A0AAW1TEF1</accession>
<organism evidence="1 2">
    <name type="scientific">Apatococcus fuscideae</name>
    <dbReference type="NCBI Taxonomy" id="2026836"/>
    <lineage>
        <taxon>Eukaryota</taxon>
        <taxon>Viridiplantae</taxon>
        <taxon>Chlorophyta</taxon>
        <taxon>core chlorophytes</taxon>
        <taxon>Trebouxiophyceae</taxon>
        <taxon>Chlorellales</taxon>
        <taxon>Chlorellaceae</taxon>
        <taxon>Apatococcus</taxon>
    </lineage>
</organism>
<dbReference type="Proteomes" id="UP001485043">
    <property type="component" value="Unassembled WGS sequence"/>
</dbReference>
<gene>
    <name evidence="1" type="ORF">WJX84_004372</name>
</gene>
<reference evidence="1 2" key="1">
    <citation type="journal article" date="2024" name="Nat. Commun.">
        <title>Phylogenomics reveals the evolutionary origins of lichenization in chlorophyte algae.</title>
        <authorList>
            <person name="Puginier C."/>
            <person name="Libourel C."/>
            <person name="Otte J."/>
            <person name="Skaloud P."/>
            <person name="Haon M."/>
            <person name="Grisel S."/>
            <person name="Petersen M."/>
            <person name="Berrin J.G."/>
            <person name="Delaux P.M."/>
            <person name="Dal Grande F."/>
            <person name="Keller J."/>
        </authorList>
    </citation>
    <scope>NUCLEOTIDE SEQUENCE [LARGE SCALE GENOMIC DNA]</scope>
    <source>
        <strain evidence="1 2">SAG 2523</strain>
    </source>
</reference>
<evidence type="ECO:0000313" key="2">
    <source>
        <dbReference type="Proteomes" id="UP001485043"/>
    </source>
</evidence>
<dbReference type="EMBL" id="JALJOV010000093">
    <property type="protein sequence ID" value="KAK9867337.1"/>
    <property type="molecule type" value="Genomic_DNA"/>
</dbReference>
<comment type="caution">
    <text evidence="1">The sequence shown here is derived from an EMBL/GenBank/DDBJ whole genome shotgun (WGS) entry which is preliminary data.</text>
</comment>
<keyword evidence="2" id="KW-1185">Reference proteome</keyword>